<evidence type="ECO:0000256" key="3">
    <source>
        <dbReference type="ARBA" id="ARBA00022840"/>
    </source>
</evidence>
<evidence type="ECO:0000256" key="4">
    <source>
        <dbReference type="SAM" id="MobiDB-lite"/>
    </source>
</evidence>
<keyword evidence="6" id="KW-0347">Helicase</keyword>
<dbReference type="InterPro" id="IPR027417">
    <property type="entry name" value="P-loop_NTPase"/>
</dbReference>
<accession>A0A8H7II23</accession>
<keyword evidence="3" id="KW-0067">ATP-binding</keyword>
<comment type="caution">
    <text evidence="6">The sequence shown here is derived from an EMBL/GenBank/DDBJ whole genome shotgun (WGS) entry which is preliminary data.</text>
</comment>
<dbReference type="AlphaFoldDB" id="A0A8H7II23"/>
<dbReference type="GO" id="GO:0016787">
    <property type="term" value="F:hydrolase activity"/>
    <property type="evidence" value="ECO:0007669"/>
    <property type="project" value="UniProtKB-KW"/>
</dbReference>
<dbReference type="InterPro" id="IPR049730">
    <property type="entry name" value="SNF2/RAD54-like_C"/>
</dbReference>
<evidence type="ECO:0000256" key="1">
    <source>
        <dbReference type="ARBA" id="ARBA00022741"/>
    </source>
</evidence>
<evidence type="ECO:0000256" key="2">
    <source>
        <dbReference type="ARBA" id="ARBA00022801"/>
    </source>
</evidence>
<name>A0A8H7II23_9AGAM</name>
<dbReference type="PANTHER" id="PTHR45626:SF16">
    <property type="entry name" value="ATP-DEPENDENT HELICASE ULS1"/>
    <property type="match status" value="1"/>
</dbReference>
<evidence type="ECO:0000313" key="6">
    <source>
        <dbReference type="EMBL" id="KAF8759507.1"/>
    </source>
</evidence>
<organism evidence="6 7">
    <name type="scientific">Rhizoctonia solani</name>
    <dbReference type="NCBI Taxonomy" id="456999"/>
    <lineage>
        <taxon>Eukaryota</taxon>
        <taxon>Fungi</taxon>
        <taxon>Dikarya</taxon>
        <taxon>Basidiomycota</taxon>
        <taxon>Agaricomycotina</taxon>
        <taxon>Agaricomycetes</taxon>
        <taxon>Cantharellales</taxon>
        <taxon>Ceratobasidiaceae</taxon>
        <taxon>Rhizoctonia</taxon>
    </lineage>
</organism>
<feature type="domain" description="Helicase C-terminal" evidence="5">
    <location>
        <begin position="145"/>
        <end position="297"/>
    </location>
</feature>
<gene>
    <name evidence="6" type="ORF">RHS01_01376</name>
</gene>
<dbReference type="PANTHER" id="PTHR45626">
    <property type="entry name" value="TRANSCRIPTION TERMINATION FACTOR 2-RELATED"/>
    <property type="match status" value="1"/>
</dbReference>
<dbReference type="GO" id="GO:0000724">
    <property type="term" value="P:double-strand break repair via homologous recombination"/>
    <property type="evidence" value="ECO:0007669"/>
    <property type="project" value="TreeGrafter"/>
</dbReference>
<dbReference type="GO" id="GO:0008094">
    <property type="term" value="F:ATP-dependent activity, acting on DNA"/>
    <property type="evidence" value="ECO:0007669"/>
    <property type="project" value="TreeGrafter"/>
</dbReference>
<dbReference type="Gene3D" id="3.40.50.300">
    <property type="entry name" value="P-loop containing nucleotide triphosphate hydrolases"/>
    <property type="match status" value="1"/>
</dbReference>
<protein>
    <submittedName>
        <fullName evidence="6">Helicase</fullName>
    </submittedName>
</protein>
<dbReference type="CDD" id="cd18793">
    <property type="entry name" value="SF2_C_SNF"/>
    <property type="match status" value="1"/>
</dbReference>
<dbReference type="SMART" id="SM00490">
    <property type="entry name" value="HELICc"/>
    <property type="match status" value="1"/>
</dbReference>
<dbReference type="EMBL" id="JACYCF010000002">
    <property type="protein sequence ID" value="KAF8759507.1"/>
    <property type="molecule type" value="Genomic_DNA"/>
</dbReference>
<feature type="compositionally biased region" description="Polar residues" evidence="4">
    <location>
        <begin position="315"/>
        <end position="324"/>
    </location>
</feature>
<dbReference type="GO" id="GO:0005737">
    <property type="term" value="C:cytoplasm"/>
    <property type="evidence" value="ECO:0007669"/>
    <property type="project" value="TreeGrafter"/>
</dbReference>
<evidence type="ECO:0000313" key="7">
    <source>
        <dbReference type="Proteomes" id="UP000614334"/>
    </source>
</evidence>
<feature type="region of interest" description="Disordered" evidence="4">
    <location>
        <begin position="302"/>
        <end position="340"/>
    </location>
</feature>
<dbReference type="GO" id="GO:0005524">
    <property type="term" value="F:ATP binding"/>
    <property type="evidence" value="ECO:0007669"/>
    <property type="project" value="UniProtKB-KW"/>
</dbReference>
<dbReference type="GO" id="GO:0005634">
    <property type="term" value="C:nucleus"/>
    <property type="evidence" value="ECO:0007669"/>
    <property type="project" value="TreeGrafter"/>
</dbReference>
<dbReference type="PROSITE" id="PS51194">
    <property type="entry name" value="HELICASE_CTER"/>
    <property type="match status" value="1"/>
</dbReference>
<dbReference type="SUPFAM" id="SSF52540">
    <property type="entry name" value="P-loop containing nucleoside triphosphate hydrolases"/>
    <property type="match status" value="1"/>
</dbReference>
<dbReference type="Pfam" id="PF00271">
    <property type="entry name" value="Helicase_C"/>
    <property type="match status" value="1"/>
</dbReference>
<keyword evidence="2" id="KW-0378">Hydrolase</keyword>
<reference evidence="6" key="1">
    <citation type="submission" date="2020-09" db="EMBL/GenBank/DDBJ databases">
        <title>Comparative genome analyses of four rice-infecting Rhizoctonia solani isolates reveal extensive enrichment of homogalacturonan modification genes.</title>
        <authorList>
            <person name="Lee D.-Y."/>
            <person name="Jeon J."/>
            <person name="Kim K.-T."/>
            <person name="Cheong K."/>
            <person name="Song H."/>
            <person name="Choi G."/>
            <person name="Ko J."/>
            <person name="Opiyo S.O."/>
            <person name="Zuo S."/>
            <person name="Madhav S."/>
            <person name="Lee Y.-H."/>
            <person name="Wang G.-L."/>
        </authorList>
    </citation>
    <scope>NUCLEOTIDE SEQUENCE</scope>
    <source>
        <strain evidence="6">AG1-IA B2</strain>
    </source>
</reference>
<sequence>MNEEEKEMQWVINQEHTQQKSKKLRLPRDKKERAQDNVGDNGDEDVDENAWNGSQAQGEVEQSNCKNVRWHNFLIEQKFAGMLAKLGALRLEEQAQELDCGTLTNKVTNNWTVENLPQKMSTRMQCVMGLIEWFWIGNPKPVALLEDGTLDKARLVARTFAQQEAAEMLTLKEKDYVTYNGSMATTKRQRSVEKFANNPSCRIMIISNVGSAGLNLVEASVVIIVSSVWSGLELDQIMGCVDCPGQLQDVAVYNIMAPEGIDLALNVYADSKAQLSNHFLSLQRTLQTVYLEIAQPHSNDHNELDLEEIPAVPSTKGTKPSTSKAGPRKRKSQNEQCSQDANAVQKLALAKALGSQVSGAPSSNCTLLQPR</sequence>
<dbReference type="InterPro" id="IPR050628">
    <property type="entry name" value="SNF2_RAD54_helicase_TF"/>
</dbReference>
<proteinExistence type="predicted"/>
<dbReference type="GO" id="GO:0004386">
    <property type="term" value="F:helicase activity"/>
    <property type="evidence" value="ECO:0007669"/>
    <property type="project" value="UniProtKB-KW"/>
</dbReference>
<keyword evidence="1" id="KW-0547">Nucleotide-binding</keyword>
<evidence type="ECO:0000259" key="5">
    <source>
        <dbReference type="PROSITE" id="PS51194"/>
    </source>
</evidence>
<feature type="compositionally biased region" description="Basic and acidic residues" evidence="4">
    <location>
        <begin position="26"/>
        <end position="35"/>
    </location>
</feature>
<dbReference type="InterPro" id="IPR001650">
    <property type="entry name" value="Helicase_C-like"/>
</dbReference>
<feature type="region of interest" description="Disordered" evidence="4">
    <location>
        <begin position="1"/>
        <end position="59"/>
    </location>
</feature>
<dbReference type="Proteomes" id="UP000614334">
    <property type="component" value="Unassembled WGS sequence"/>
</dbReference>